<keyword evidence="4" id="KW-1185">Reference proteome</keyword>
<evidence type="ECO:0000256" key="1">
    <source>
        <dbReference type="SAM" id="Coils"/>
    </source>
</evidence>
<reference evidence="3" key="2">
    <citation type="submission" date="2025-08" db="UniProtKB">
        <authorList>
            <consortium name="Ensembl"/>
        </authorList>
    </citation>
    <scope>IDENTIFICATION</scope>
    <source>
        <strain evidence="3">Hd-rR</strain>
    </source>
</reference>
<dbReference type="SUPFAM" id="SSF56672">
    <property type="entry name" value="DNA/RNA polymerases"/>
    <property type="match status" value="1"/>
</dbReference>
<dbReference type="InterPro" id="IPR043502">
    <property type="entry name" value="DNA/RNA_pol_sf"/>
</dbReference>
<feature type="coiled-coil region" evidence="1">
    <location>
        <begin position="131"/>
        <end position="162"/>
    </location>
</feature>
<evidence type="ECO:0000313" key="3">
    <source>
        <dbReference type="Ensembl" id="ENSORLP00000035569.1"/>
    </source>
</evidence>
<keyword evidence="1" id="KW-0175">Coiled coil</keyword>
<dbReference type="AlphaFoldDB" id="A0A3B3HUN9"/>
<dbReference type="Proteomes" id="UP000001038">
    <property type="component" value="Chromosome 2"/>
</dbReference>
<organism evidence="3 4">
    <name type="scientific">Oryzias latipes</name>
    <name type="common">Japanese rice fish</name>
    <name type="synonym">Japanese killifish</name>
    <dbReference type="NCBI Taxonomy" id="8090"/>
    <lineage>
        <taxon>Eukaryota</taxon>
        <taxon>Metazoa</taxon>
        <taxon>Chordata</taxon>
        <taxon>Craniata</taxon>
        <taxon>Vertebrata</taxon>
        <taxon>Euteleostomi</taxon>
        <taxon>Actinopterygii</taxon>
        <taxon>Neopterygii</taxon>
        <taxon>Teleostei</taxon>
        <taxon>Neoteleostei</taxon>
        <taxon>Acanthomorphata</taxon>
        <taxon>Ovalentaria</taxon>
        <taxon>Atherinomorphae</taxon>
        <taxon>Beloniformes</taxon>
        <taxon>Adrianichthyidae</taxon>
        <taxon>Oryziinae</taxon>
        <taxon>Oryzias</taxon>
    </lineage>
</organism>
<dbReference type="Ensembl" id="ENSORLT00000040961.1">
    <property type="protein sequence ID" value="ENSORLP00000035569.1"/>
    <property type="gene ID" value="ENSORLG00000023374.1"/>
</dbReference>
<proteinExistence type="predicted"/>
<dbReference type="Pfam" id="PF00078">
    <property type="entry name" value="RVT_1"/>
    <property type="match status" value="1"/>
</dbReference>
<reference evidence="3 4" key="1">
    <citation type="journal article" date="2007" name="Nature">
        <title>The medaka draft genome and insights into vertebrate genome evolution.</title>
        <authorList>
            <person name="Kasahara M."/>
            <person name="Naruse K."/>
            <person name="Sasaki S."/>
            <person name="Nakatani Y."/>
            <person name="Qu W."/>
            <person name="Ahsan B."/>
            <person name="Yamada T."/>
            <person name="Nagayasu Y."/>
            <person name="Doi K."/>
            <person name="Kasai Y."/>
            <person name="Jindo T."/>
            <person name="Kobayashi D."/>
            <person name="Shimada A."/>
            <person name="Toyoda A."/>
            <person name="Kuroki Y."/>
            <person name="Fujiyama A."/>
            <person name="Sasaki T."/>
            <person name="Shimizu A."/>
            <person name="Asakawa S."/>
            <person name="Shimizu N."/>
            <person name="Hashimoto S."/>
            <person name="Yang J."/>
            <person name="Lee Y."/>
            <person name="Matsushima K."/>
            <person name="Sugano S."/>
            <person name="Sakaizumi M."/>
            <person name="Narita T."/>
            <person name="Ohishi K."/>
            <person name="Haga S."/>
            <person name="Ohta F."/>
            <person name="Nomoto H."/>
            <person name="Nogata K."/>
            <person name="Morishita T."/>
            <person name="Endo T."/>
            <person name="Shin-I T."/>
            <person name="Takeda H."/>
            <person name="Morishita S."/>
            <person name="Kohara Y."/>
        </authorList>
    </citation>
    <scope>NUCLEOTIDE SEQUENCE [LARGE SCALE GENOMIC DNA]</scope>
    <source>
        <strain evidence="3 4">Hd-rR</strain>
    </source>
</reference>
<dbReference type="PANTHER" id="PTHR47027:SF23">
    <property type="entry name" value="REVERSE TRANSCRIPTASE DOMAIN-CONTAINING PROTEIN"/>
    <property type="match status" value="1"/>
</dbReference>
<dbReference type="InParanoid" id="A0A3B3HUN9"/>
<feature type="domain" description="Reverse transcriptase" evidence="2">
    <location>
        <begin position="299"/>
        <end position="588"/>
    </location>
</feature>
<evidence type="ECO:0000259" key="2">
    <source>
        <dbReference type="PROSITE" id="PS50878"/>
    </source>
</evidence>
<accession>A0A3B3HUN9</accession>
<protein>
    <recommendedName>
        <fullName evidence="2">Reverse transcriptase domain-containing protein</fullName>
    </recommendedName>
</protein>
<name>A0A3B3HUN9_ORYLA</name>
<sequence>MGTLFQMKNSLKTTWQHPCSKHLHQIDHVLANASAKQYITTAKVDTTADCFTDHKLLTSKCKFRIQRKKKGLKPPKKFDITLTLEKKQCLKLFLDEKLPDCNLDWEEFKVTLQEAAKHTFNQKKKVANDWFDDQDEEIQQLLKDKQKNRNELRERIRLLKNQWFHERAAEAERHAQSKNHREFYAAINKIYGPRSKTTHPVRSKSGALLTSTPSIKGRWVEHFSELLNQPTTVDASLIDDIEQLPTDVSLDLPITEEELDIALKNTKLGKSPGPDGVLPEVLIHGGNTLKAFLFKIISMFWITENIPSEVTDPNITILFKKGDRSQCGNYQGISLLSVVGKVFADILLQRLKRIADKVYPQSQSGYRENRSTIDGIFTLRQLMEKAKEQRQNMYIVFVDFTKAFDTVNRDFLFKILSKLGCPPKFVRLIQSLYSQVNARLIVDGVLTESFEYNSGVKQGCKLAPTLFGIYASVLLLLAYKNISQQFSIKIRFRYDGDLFDLKRLKAKTKTFTNFIREAQYADDIAIFSDSSLGLQTLLVAYNDMAKRMGLSINIQKTETMCIGPEEQFFINGKPIKNVNRFKYLGSIVTSDCSVKEELVTRTQAVSSAYGRLRQRVFDSHDLTPSTKLKVYTQCLTPLLTYGSETWTLYRHNISQLRTVQQRHLRKILSIKWNDYISNEEVLQRANAEDIEINLVKSRLRWLGHVSRMDNNRPVKSLLYGELDNGIRPVGRPTLRYKDTCKSILKSGGVLDQWKELVADRLLWRRTIVNVCEAGNAN</sequence>
<dbReference type="GeneTree" id="ENSGT00940000164735"/>
<dbReference type="InterPro" id="IPR000477">
    <property type="entry name" value="RT_dom"/>
</dbReference>
<dbReference type="PANTHER" id="PTHR47027">
    <property type="entry name" value="REVERSE TRANSCRIPTASE DOMAIN-CONTAINING PROTEIN"/>
    <property type="match status" value="1"/>
</dbReference>
<evidence type="ECO:0000313" key="4">
    <source>
        <dbReference type="Proteomes" id="UP000001038"/>
    </source>
</evidence>
<dbReference type="PROSITE" id="PS50878">
    <property type="entry name" value="RT_POL"/>
    <property type="match status" value="1"/>
</dbReference>
<reference evidence="3" key="3">
    <citation type="submission" date="2025-09" db="UniProtKB">
        <authorList>
            <consortium name="Ensembl"/>
        </authorList>
    </citation>
    <scope>IDENTIFICATION</scope>
    <source>
        <strain evidence="3">Hd-rR</strain>
    </source>
</reference>
<dbReference type="CDD" id="cd01650">
    <property type="entry name" value="RT_nLTR_like"/>
    <property type="match status" value="1"/>
</dbReference>
<dbReference type="STRING" id="8090.ENSORLP00000035569"/>